<keyword evidence="5" id="KW-1015">Disulfide bond</keyword>
<feature type="compositionally biased region" description="Basic and acidic residues" evidence="7">
    <location>
        <begin position="169"/>
        <end position="178"/>
    </location>
</feature>
<keyword evidence="10" id="KW-1185">Reference proteome</keyword>
<name>A0A6I8W1Z6_DROPS</name>
<dbReference type="SMART" id="SM00204">
    <property type="entry name" value="TGFB"/>
    <property type="match status" value="1"/>
</dbReference>
<evidence type="ECO:0000256" key="7">
    <source>
        <dbReference type="SAM" id="MobiDB-lite"/>
    </source>
</evidence>
<dbReference type="Pfam" id="PF00019">
    <property type="entry name" value="TGF_beta"/>
    <property type="match status" value="1"/>
</dbReference>
<comment type="subcellular location">
    <subcellularLocation>
        <location evidence="1">Secreted</location>
    </subcellularLocation>
</comment>
<dbReference type="Bgee" id="FBgn0074940">
    <property type="expression patterns" value="Expressed in female reproductive system and 2 other cell types or tissues"/>
</dbReference>
<dbReference type="GO" id="GO:0005615">
    <property type="term" value="C:extracellular space"/>
    <property type="evidence" value="ECO:0007669"/>
    <property type="project" value="TreeGrafter"/>
</dbReference>
<dbReference type="RefSeq" id="XP_033237323.1">
    <property type="nucleotide sequence ID" value="XM_033381432.1"/>
</dbReference>
<feature type="compositionally biased region" description="Polar residues" evidence="7">
    <location>
        <begin position="195"/>
        <end position="213"/>
    </location>
</feature>
<dbReference type="PROSITE" id="PS51362">
    <property type="entry name" value="TGF_BETA_2"/>
    <property type="match status" value="1"/>
</dbReference>
<evidence type="ECO:0000256" key="3">
    <source>
        <dbReference type="ARBA" id="ARBA00022525"/>
    </source>
</evidence>
<reference evidence="11" key="1">
    <citation type="submission" date="2025-08" db="UniProtKB">
        <authorList>
            <consortium name="RefSeq"/>
        </authorList>
    </citation>
    <scope>IDENTIFICATION</scope>
    <source>
        <strain evidence="11">MV-25-SWS-2005</strain>
        <tissue evidence="11">Whole body</tissue>
    </source>
</reference>
<dbReference type="PANTHER" id="PTHR11848">
    <property type="entry name" value="TGF-BETA FAMILY"/>
    <property type="match status" value="1"/>
</dbReference>
<dbReference type="GO" id="GO:0005125">
    <property type="term" value="F:cytokine activity"/>
    <property type="evidence" value="ECO:0007669"/>
    <property type="project" value="TreeGrafter"/>
</dbReference>
<evidence type="ECO:0000256" key="6">
    <source>
        <dbReference type="RuleBase" id="RU000354"/>
    </source>
</evidence>
<dbReference type="InterPro" id="IPR017948">
    <property type="entry name" value="TGFb_CS"/>
</dbReference>
<dbReference type="PANTHER" id="PTHR11848:SF262">
    <property type="entry name" value="LD29161P"/>
    <property type="match status" value="1"/>
</dbReference>
<dbReference type="Proteomes" id="UP000001819">
    <property type="component" value="Chromosome 5"/>
</dbReference>
<dbReference type="ExpressionAtlas" id="A0A6I8W1Z6">
    <property type="expression patterns" value="baseline"/>
</dbReference>
<accession>A0A6I8W1Z6</accession>
<dbReference type="InParanoid" id="A0A6I8W1Z6"/>
<dbReference type="InterPro" id="IPR015615">
    <property type="entry name" value="TGF-beta-rel"/>
</dbReference>
<evidence type="ECO:0000313" key="10">
    <source>
        <dbReference type="Proteomes" id="UP000001819"/>
    </source>
</evidence>
<keyword evidence="8" id="KW-0472">Membrane</keyword>
<evidence type="ECO:0000313" key="11">
    <source>
        <dbReference type="RefSeq" id="XP_033237323.1"/>
    </source>
</evidence>
<keyword evidence="3" id="KW-0964">Secreted</keyword>
<evidence type="ECO:0000256" key="8">
    <source>
        <dbReference type="SAM" id="Phobius"/>
    </source>
</evidence>
<feature type="compositionally biased region" description="Polar residues" evidence="7">
    <location>
        <begin position="147"/>
        <end position="168"/>
    </location>
</feature>
<organism evidence="10 11">
    <name type="scientific">Drosophila pseudoobscura pseudoobscura</name>
    <name type="common">Fruit fly</name>
    <dbReference type="NCBI Taxonomy" id="46245"/>
    <lineage>
        <taxon>Eukaryota</taxon>
        <taxon>Metazoa</taxon>
        <taxon>Ecdysozoa</taxon>
        <taxon>Arthropoda</taxon>
        <taxon>Hexapoda</taxon>
        <taxon>Insecta</taxon>
        <taxon>Pterygota</taxon>
        <taxon>Neoptera</taxon>
        <taxon>Endopterygota</taxon>
        <taxon>Diptera</taxon>
        <taxon>Brachycera</taxon>
        <taxon>Muscomorpha</taxon>
        <taxon>Ephydroidea</taxon>
        <taxon>Drosophilidae</taxon>
        <taxon>Drosophila</taxon>
        <taxon>Sophophora</taxon>
    </lineage>
</organism>
<feature type="region of interest" description="Disordered" evidence="7">
    <location>
        <begin position="291"/>
        <end position="317"/>
    </location>
</feature>
<gene>
    <name evidence="11" type="primary">myo</name>
</gene>
<dbReference type="AlphaFoldDB" id="A0A6I8W1Z6"/>
<dbReference type="CDD" id="cd13751">
    <property type="entry name" value="TGF_beta_GDF8_like"/>
    <property type="match status" value="1"/>
</dbReference>
<proteinExistence type="inferred from homology"/>
<dbReference type="FunCoup" id="A0A6I8W1Z6">
    <property type="interactions" value="87"/>
</dbReference>
<evidence type="ECO:0000256" key="5">
    <source>
        <dbReference type="ARBA" id="ARBA00023157"/>
    </source>
</evidence>
<sequence>MKHYSSRRRKVHLQDSPCIRTDNCLLKIMLANGYRIGKEHRTESQYYVNPSVKKIIENANIAVLHAQSDSSSIVFCSCKSITSIKKRQIIGGHSRCPFVMYRCVALAVLSMLLILATAHSASSEQELLERSNNSSSASARPEMILLSNRTNTQSNTLSSDNASSTTKQIKPEDHHQEDSDPPSNPVKVQTKRNTKGSTLPTTSRSGPFSSVQGVSMNRNLINIDSILQRQLREKAKQDSLESIKMHILMRLNLKKLPNITKPISVPQNILEDFYKGYNASVTNTIWRRRESTGESLSESPSVPKKHEQTTNTSSDLVAGESDMSLSSQMQGDDANALNEFKLIYNTEIGIHEYQHIKQNFFMHNDDEYESILSHISSIYVFPEQLQPHVRHNRKTDVLRFKFDNSYSDISYATLHLYLRGWDWISTHQPELIEEIENQQSKDIVVAIHRAVRRANNTSFTHKAKMFEFRQKIPSGQGQWVNVDLKPVFGDRGSNKSHEILIKGVESWMKPLVVTTDNTSNNPLTVHIEIGSQKKHRRKRSVYMDCTESDHDMRCCRYPLKVNFTSFGWHFVVAPTSFDAYFCSGDCRVGYLEQYPHTHLAALTTSATPCCSPTKMSSLSLLYFDDNHNLVLSVIPNMSVEGCSCS</sequence>
<evidence type="ECO:0000256" key="2">
    <source>
        <dbReference type="ARBA" id="ARBA00006656"/>
    </source>
</evidence>
<dbReference type="Gene3D" id="2.60.120.970">
    <property type="match status" value="1"/>
</dbReference>
<feature type="domain" description="TGF-beta family profile" evidence="9">
    <location>
        <begin position="536"/>
        <end position="645"/>
    </location>
</feature>
<keyword evidence="8" id="KW-0812">Transmembrane</keyword>
<evidence type="ECO:0000259" key="9">
    <source>
        <dbReference type="PROSITE" id="PS51362"/>
    </source>
</evidence>
<dbReference type="Gene3D" id="2.10.90.10">
    <property type="entry name" value="Cystine-knot cytokines"/>
    <property type="match status" value="1"/>
</dbReference>
<dbReference type="InterPro" id="IPR029034">
    <property type="entry name" value="Cystine-knot_cytokine"/>
</dbReference>
<keyword evidence="4 6" id="KW-0339">Growth factor</keyword>
<dbReference type="InterPro" id="IPR001839">
    <property type="entry name" value="TGF-b_C"/>
</dbReference>
<evidence type="ECO:0000256" key="4">
    <source>
        <dbReference type="ARBA" id="ARBA00023030"/>
    </source>
</evidence>
<feature type="transmembrane region" description="Helical" evidence="8">
    <location>
        <begin position="99"/>
        <end position="118"/>
    </location>
</feature>
<evidence type="ECO:0000256" key="1">
    <source>
        <dbReference type="ARBA" id="ARBA00004613"/>
    </source>
</evidence>
<dbReference type="SUPFAM" id="SSF57501">
    <property type="entry name" value="Cystine-knot cytokines"/>
    <property type="match status" value="1"/>
</dbReference>
<keyword evidence="8" id="KW-1133">Transmembrane helix</keyword>
<dbReference type="GO" id="GO:0008083">
    <property type="term" value="F:growth factor activity"/>
    <property type="evidence" value="ECO:0007669"/>
    <property type="project" value="UniProtKB-KW"/>
</dbReference>
<dbReference type="PROSITE" id="PS00250">
    <property type="entry name" value="TGF_BETA_1"/>
    <property type="match status" value="1"/>
</dbReference>
<protein>
    <submittedName>
        <fullName evidence="11">Uncharacterized protein myo isoform X1</fullName>
    </submittedName>
</protein>
<comment type="similarity">
    <text evidence="2 6">Belongs to the TGF-beta family.</text>
</comment>
<feature type="region of interest" description="Disordered" evidence="7">
    <location>
        <begin position="147"/>
        <end position="213"/>
    </location>
</feature>